<dbReference type="PANTHER" id="PTHR43080:SF26">
    <property type="entry name" value="REGULATORY PROTEIN"/>
    <property type="match status" value="1"/>
</dbReference>
<dbReference type="PROSITE" id="PS51371">
    <property type="entry name" value="CBS"/>
    <property type="match status" value="1"/>
</dbReference>
<proteinExistence type="predicted"/>
<evidence type="ECO:0000313" key="5">
    <source>
        <dbReference type="Proteomes" id="UP000824001"/>
    </source>
</evidence>
<dbReference type="EMBL" id="DVJK01000084">
    <property type="protein sequence ID" value="HIS66520.1"/>
    <property type="molecule type" value="Genomic_DNA"/>
</dbReference>
<gene>
    <name evidence="4" type="ORF">IAC18_03040</name>
</gene>
<sequence length="140" mass="15230">MNIPKILTPKAMTAYIGADDTVRQGLEVMRRHGYTAIPVLGEHGEYIGCITEGDFLRHILSTGSTSMKAQERFRIGELVRRDFCPPLGIAADDDEVIDAVLQQNFVPIVDDRGCFCGIVTRRSVIAALANAEAALIGKAI</sequence>
<reference evidence="4" key="1">
    <citation type="submission" date="2020-10" db="EMBL/GenBank/DDBJ databases">
        <authorList>
            <person name="Gilroy R."/>
        </authorList>
    </citation>
    <scope>NUCLEOTIDE SEQUENCE</scope>
    <source>
        <strain evidence="4">ChiHjej10B9-9673</strain>
    </source>
</reference>
<dbReference type="InterPro" id="IPR000644">
    <property type="entry name" value="CBS_dom"/>
</dbReference>
<dbReference type="Proteomes" id="UP000824001">
    <property type="component" value="Unassembled WGS sequence"/>
</dbReference>
<dbReference type="SMART" id="SM00116">
    <property type="entry name" value="CBS"/>
    <property type="match status" value="2"/>
</dbReference>
<dbReference type="AlphaFoldDB" id="A0A9D1JUH8"/>
<feature type="domain" description="CBS" evidence="3">
    <location>
        <begin position="7"/>
        <end position="66"/>
    </location>
</feature>
<evidence type="ECO:0000313" key="4">
    <source>
        <dbReference type="EMBL" id="HIS66520.1"/>
    </source>
</evidence>
<organism evidence="4 5">
    <name type="scientific">Candidatus Scatomorpha merdipullorum</name>
    <dbReference type="NCBI Taxonomy" id="2840927"/>
    <lineage>
        <taxon>Bacteria</taxon>
        <taxon>Bacillati</taxon>
        <taxon>Bacillota</taxon>
        <taxon>Clostridia</taxon>
        <taxon>Eubacteriales</taxon>
        <taxon>Candidatus Scatomorpha</taxon>
    </lineage>
</organism>
<accession>A0A9D1JUH8</accession>
<keyword evidence="1 2" id="KW-0129">CBS domain</keyword>
<comment type="caution">
    <text evidence="4">The sequence shown here is derived from an EMBL/GenBank/DDBJ whole genome shotgun (WGS) entry which is preliminary data.</text>
</comment>
<dbReference type="PANTHER" id="PTHR43080">
    <property type="entry name" value="CBS DOMAIN-CONTAINING PROTEIN CBSX3, MITOCHONDRIAL"/>
    <property type="match status" value="1"/>
</dbReference>
<dbReference type="InterPro" id="IPR046342">
    <property type="entry name" value="CBS_dom_sf"/>
</dbReference>
<dbReference type="Pfam" id="PF00571">
    <property type="entry name" value="CBS"/>
    <property type="match status" value="2"/>
</dbReference>
<name>A0A9D1JUH8_9FIRM</name>
<evidence type="ECO:0000256" key="1">
    <source>
        <dbReference type="ARBA" id="ARBA00023122"/>
    </source>
</evidence>
<dbReference type="CDD" id="cd09834">
    <property type="entry name" value="CBS_pair_bac"/>
    <property type="match status" value="1"/>
</dbReference>
<reference evidence="4" key="2">
    <citation type="journal article" date="2021" name="PeerJ">
        <title>Extensive microbial diversity within the chicken gut microbiome revealed by metagenomics and culture.</title>
        <authorList>
            <person name="Gilroy R."/>
            <person name="Ravi A."/>
            <person name="Getino M."/>
            <person name="Pursley I."/>
            <person name="Horton D.L."/>
            <person name="Alikhan N.F."/>
            <person name="Baker D."/>
            <person name="Gharbi K."/>
            <person name="Hall N."/>
            <person name="Watson M."/>
            <person name="Adriaenssens E.M."/>
            <person name="Foster-Nyarko E."/>
            <person name="Jarju S."/>
            <person name="Secka A."/>
            <person name="Antonio M."/>
            <person name="Oren A."/>
            <person name="Chaudhuri R.R."/>
            <person name="La Ragione R."/>
            <person name="Hildebrand F."/>
            <person name="Pallen M.J."/>
        </authorList>
    </citation>
    <scope>NUCLEOTIDE SEQUENCE</scope>
    <source>
        <strain evidence="4">ChiHjej10B9-9673</strain>
    </source>
</reference>
<evidence type="ECO:0000259" key="3">
    <source>
        <dbReference type="PROSITE" id="PS51371"/>
    </source>
</evidence>
<dbReference type="InterPro" id="IPR051257">
    <property type="entry name" value="Diverse_CBS-Domain"/>
</dbReference>
<dbReference type="Gene3D" id="3.10.580.10">
    <property type="entry name" value="CBS-domain"/>
    <property type="match status" value="1"/>
</dbReference>
<protein>
    <submittedName>
        <fullName evidence="4">CBS domain-containing protein</fullName>
    </submittedName>
</protein>
<dbReference type="SUPFAM" id="SSF54631">
    <property type="entry name" value="CBS-domain pair"/>
    <property type="match status" value="1"/>
</dbReference>
<evidence type="ECO:0000256" key="2">
    <source>
        <dbReference type="PROSITE-ProRule" id="PRU00703"/>
    </source>
</evidence>